<dbReference type="OrthoDB" id="3563642at2759"/>
<gene>
    <name evidence="1" type="ORF">EPUL_005575</name>
</gene>
<evidence type="ECO:0000313" key="1">
    <source>
        <dbReference type="EMBL" id="POS81788.1"/>
    </source>
</evidence>
<accession>A0A2S4PIF4</accession>
<protein>
    <submittedName>
        <fullName evidence="1">Uncharacterized protein</fullName>
    </submittedName>
</protein>
<sequence length="293" mass="33957">MLKGKAREFYYDRVSGRNLQFQSMISQIQQHFETHERRQQMLQKWNMLTLSKFINQFPEKSVAQCFELLLDDMQKTQRGLAREYQSDSMIRDNLVNVCRDVKECAFACFKPSITCEALCADIRAAIGTSARIADKNNSSAYNMLEDDRCEILYTNRKYFGKLRSQNNNSYSRSKITHDSLNIRAESCFVCHKVGCCSTNHSSAKQTKATEEFKKRMRDRGASFNSTKLRQFIVEFEGICDNEDNEYEDTNDIEVLIADMVLNKANFEETDDTSISQYLTDYGEIDRCETNQAA</sequence>
<evidence type="ECO:0000313" key="2">
    <source>
        <dbReference type="Proteomes" id="UP000237438"/>
    </source>
</evidence>
<reference evidence="1 2" key="1">
    <citation type="submission" date="2017-10" db="EMBL/GenBank/DDBJ databases">
        <title>Development of genomic resources for the powdery mildew, Erysiphe pulchra.</title>
        <authorList>
            <person name="Wadl P.A."/>
            <person name="Mack B.M."/>
            <person name="Moore G."/>
            <person name="Beltz S.B."/>
        </authorList>
    </citation>
    <scope>NUCLEOTIDE SEQUENCE [LARGE SCALE GENOMIC DNA]</scope>
    <source>
        <strain evidence="1">Cflorida</strain>
    </source>
</reference>
<organism evidence="1 2">
    <name type="scientific">Erysiphe pulchra</name>
    <dbReference type="NCBI Taxonomy" id="225359"/>
    <lineage>
        <taxon>Eukaryota</taxon>
        <taxon>Fungi</taxon>
        <taxon>Dikarya</taxon>
        <taxon>Ascomycota</taxon>
        <taxon>Pezizomycotina</taxon>
        <taxon>Leotiomycetes</taxon>
        <taxon>Erysiphales</taxon>
        <taxon>Erysiphaceae</taxon>
        <taxon>Erysiphe</taxon>
    </lineage>
</organism>
<dbReference type="Proteomes" id="UP000237438">
    <property type="component" value="Unassembled WGS sequence"/>
</dbReference>
<proteinExistence type="predicted"/>
<keyword evidence="2" id="KW-1185">Reference proteome</keyword>
<comment type="caution">
    <text evidence="1">The sequence shown here is derived from an EMBL/GenBank/DDBJ whole genome shotgun (WGS) entry which is preliminary data.</text>
</comment>
<feature type="non-terminal residue" evidence="1">
    <location>
        <position position="293"/>
    </location>
</feature>
<name>A0A2S4PIF4_9PEZI</name>
<dbReference type="EMBL" id="PEDP01007879">
    <property type="protein sequence ID" value="POS81788.1"/>
    <property type="molecule type" value="Genomic_DNA"/>
</dbReference>
<dbReference type="AlphaFoldDB" id="A0A2S4PIF4"/>